<dbReference type="InterPro" id="IPR006059">
    <property type="entry name" value="SBP"/>
</dbReference>
<dbReference type="RefSeq" id="WP_193910020.1">
    <property type="nucleotide sequence ID" value="NZ_JADEXG010000051.1"/>
</dbReference>
<comment type="caution">
    <text evidence="2">The sequence shown here is derived from an EMBL/GenBank/DDBJ whole genome shotgun (WGS) entry which is preliminary data.</text>
</comment>
<dbReference type="PANTHER" id="PTHR43649:SF12">
    <property type="entry name" value="DIACETYLCHITOBIOSE BINDING PROTEIN DASA"/>
    <property type="match status" value="1"/>
</dbReference>
<evidence type="ECO:0000313" key="3">
    <source>
        <dbReference type="Proteomes" id="UP000636505"/>
    </source>
</evidence>
<keyword evidence="3" id="KW-1185">Reference proteome</keyword>
<evidence type="ECO:0000256" key="1">
    <source>
        <dbReference type="SAM" id="Phobius"/>
    </source>
</evidence>
<keyword evidence="1" id="KW-1133">Transmembrane helix</keyword>
<feature type="transmembrane region" description="Helical" evidence="1">
    <location>
        <begin position="12"/>
        <end position="33"/>
    </location>
</feature>
<keyword evidence="1" id="KW-0472">Membrane</keyword>
<keyword evidence="1" id="KW-0812">Transmembrane</keyword>
<accession>A0A8J7DCU5</accession>
<dbReference type="Proteomes" id="UP000636505">
    <property type="component" value="Unassembled WGS sequence"/>
</dbReference>
<reference evidence="2" key="1">
    <citation type="submission" date="2020-10" db="EMBL/GenBank/DDBJ databases">
        <authorList>
            <person name="Castelo-Branco R."/>
            <person name="Eusebio N."/>
            <person name="Adriana R."/>
            <person name="Vieira A."/>
            <person name="Brugerolle De Fraissinette N."/>
            <person name="Rezende De Castro R."/>
            <person name="Schneider M.P."/>
            <person name="Vasconcelos V."/>
            <person name="Leao P.N."/>
        </authorList>
    </citation>
    <scope>NUCLEOTIDE SEQUENCE</scope>
    <source>
        <strain evidence="2">LEGE 07310</strain>
    </source>
</reference>
<dbReference type="Gene3D" id="3.40.190.10">
    <property type="entry name" value="Periplasmic binding protein-like II"/>
    <property type="match status" value="2"/>
</dbReference>
<sequence length="437" mass="48468">MSKAIRRRTRTFQFLWLLLVLQLIALIFWWSTWPVTLSLRIPSVEAAYWSELIEDFEAQNPGIHIAYRVDNDYTTDNLRAIYADSFESAAQSETARSRYDLVYIDIVWLEQFAAAGGLRDLSQDISRSDSVDLAAFLPSEVEAGKHRGNFYRLPMHTDLGLLFYRQDLLSLPPAESISFEQLQTAIAAAQQAQSLSAGYLWQGRQYEGLAVMFSEVLAGFGGFWLDAETGEVGLDQPAAIQAATWLQALIRQGISPRDVTSDDEEATLSRFLAGKVAAMRGWHYFQKRIQASQPAVAAQLRVRPVPSQGGIGEGCQGGWGLGIASNTAHPKAAWRALEYLTSAAAQKKLALASGYLPSRTALFNDADLVQAYPELPQILDWLQTRSVLRPQSPHYSALSEVLQDHLSRILVGARSQTFIQTEMQEAAAQTRALLKAG</sequence>
<dbReference type="Pfam" id="PF01547">
    <property type="entry name" value="SBP_bac_1"/>
    <property type="match status" value="1"/>
</dbReference>
<dbReference type="AlphaFoldDB" id="A0A8J7DCU5"/>
<protein>
    <submittedName>
        <fullName evidence="2">Extracellular solute-binding protein</fullName>
    </submittedName>
</protein>
<organism evidence="2 3">
    <name type="scientific">Vasconcelosia minhoensis LEGE 07310</name>
    <dbReference type="NCBI Taxonomy" id="915328"/>
    <lineage>
        <taxon>Bacteria</taxon>
        <taxon>Bacillati</taxon>
        <taxon>Cyanobacteriota</taxon>
        <taxon>Cyanophyceae</taxon>
        <taxon>Nodosilineales</taxon>
        <taxon>Cymatolegaceae</taxon>
        <taxon>Vasconcelosia</taxon>
        <taxon>Vasconcelosia minhoensis</taxon>
    </lineage>
</organism>
<evidence type="ECO:0000313" key="2">
    <source>
        <dbReference type="EMBL" id="MBE9079252.1"/>
    </source>
</evidence>
<name>A0A8J7DCU5_9CYAN</name>
<dbReference type="EMBL" id="JADEXG010000051">
    <property type="protein sequence ID" value="MBE9079252.1"/>
    <property type="molecule type" value="Genomic_DNA"/>
</dbReference>
<dbReference type="PANTHER" id="PTHR43649">
    <property type="entry name" value="ARABINOSE-BINDING PROTEIN-RELATED"/>
    <property type="match status" value="1"/>
</dbReference>
<proteinExistence type="predicted"/>
<dbReference type="InterPro" id="IPR050490">
    <property type="entry name" value="Bact_solute-bd_prot1"/>
</dbReference>
<gene>
    <name evidence="2" type="ORF">IQ241_18445</name>
</gene>
<dbReference type="SUPFAM" id="SSF53850">
    <property type="entry name" value="Periplasmic binding protein-like II"/>
    <property type="match status" value="1"/>
</dbReference>